<keyword evidence="1" id="KW-1133">Transmembrane helix</keyword>
<dbReference type="EMBL" id="CP006664">
    <property type="protein sequence ID" value="AIJ08439.1"/>
    <property type="molecule type" value="Genomic_DNA"/>
</dbReference>
<evidence type="ECO:0000313" key="3">
    <source>
        <dbReference type="Proteomes" id="UP000028681"/>
    </source>
</evidence>
<dbReference type="Pfam" id="PF09583">
    <property type="entry name" value="Phageshock_PspG"/>
    <property type="match status" value="1"/>
</dbReference>
<keyword evidence="1" id="KW-0812">Transmembrane</keyword>
<protein>
    <submittedName>
        <fullName evidence="2">Putative exported protein</fullName>
    </submittedName>
</protein>
<gene>
    <name evidence="2" type="ORF">ETEE_1993</name>
</gene>
<dbReference type="Proteomes" id="UP000028681">
    <property type="component" value="Chromosome"/>
</dbReference>
<proteinExistence type="predicted"/>
<dbReference type="KEGG" id="ete:ETEE_1993"/>
<sequence>MLEVMFVLAFFMALLLTGISLLGVIAALAVAALLLVFGGLFVLVIKLLPWLALAIVVVWLYRALRKPQPHRY</sequence>
<evidence type="ECO:0000256" key="1">
    <source>
        <dbReference type="SAM" id="Phobius"/>
    </source>
</evidence>
<dbReference type="InterPro" id="IPR014318">
    <property type="entry name" value="Phageshock_PspG"/>
</dbReference>
<dbReference type="GeneID" id="33939605"/>
<keyword evidence="1" id="KW-0472">Membrane</keyword>
<name>A0A076LS63_9GAMM</name>
<dbReference type="HOGENOM" id="CLU_165376_0_0_6"/>
<dbReference type="RefSeq" id="WP_034163010.1">
    <property type="nucleotide sequence ID" value="NZ_CP006664.1"/>
</dbReference>
<reference evidence="2 3" key="1">
    <citation type="journal article" date="2012" name="PLoS ONE">
        <title>Edwardsiella comparative phylogenomics reveal the new intra/inter-species taxonomic relationships, virulence evolution and niche adaptation mechanisms.</title>
        <authorList>
            <person name="Yang M."/>
            <person name="Lv Y."/>
            <person name="Xiao J."/>
            <person name="Wu H."/>
            <person name="Zheng H."/>
            <person name="Liu Q."/>
            <person name="Zhang Y."/>
            <person name="Wang Q."/>
        </authorList>
    </citation>
    <scope>NUCLEOTIDE SEQUENCE [LARGE SCALE GENOMIC DNA]</scope>
    <source>
        <strain evidence="3">080813</strain>
    </source>
</reference>
<evidence type="ECO:0000313" key="2">
    <source>
        <dbReference type="EMBL" id="AIJ08439.1"/>
    </source>
</evidence>
<dbReference type="NCBIfam" id="TIGR02975">
    <property type="entry name" value="phageshock_pspG"/>
    <property type="match status" value="1"/>
</dbReference>
<dbReference type="AlphaFoldDB" id="A0A076LS63"/>
<organism evidence="2 3">
    <name type="scientific">Edwardsiella anguillarum ET080813</name>
    <dbReference type="NCBI Taxonomy" id="667120"/>
    <lineage>
        <taxon>Bacteria</taxon>
        <taxon>Pseudomonadati</taxon>
        <taxon>Pseudomonadota</taxon>
        <taxon>Gammaproteobacteria</taxon>
        <taxon>Enterobacterales</taxon>
        <taxon>Hafniaceae</taxon>
        <taxon>Edwardsiella</taxon>
    </lineage>
</organism>
<accession>A0A076LS63</accession>
<feature type="transmembrane region" description="Helical" evidence="1">
    <location>
        <begin position="7"/>
        <end position="34"/>
    </location>
</feature>
<feature type="transmembrane region" description="Helical" evidence="1">
    <location>
        <begin position="40"/>
        <end position="61"/>
    </location>
</feature>